<protein>
    <submittedName>
        <fullName evidence="4">Uncharacterized protein</fullName>
    </submittedName>
</protein>
<evidence type="ECO:0000256" key="1">
    <source>
        <dbReference type="SAM" id="Coils"/>
    </source>
</evidence>
<feature type="region of interest" description="Disordered" evidence="2">
    <location>
        <begin position="295"/>
        <end position="314"/>
    </location>
</feature>
<keyword evidence="3" id="KW-1185">Reference proteome</keyword>
<dbReference type="AlphaFoldDB" id="A0A915ES26"/>
<keyword evidence="1" id="KW-0175">Coiled coil</keyword>
<feature type="compositionally biased region" description="Polar residues" evidence="2">
    <location>
        <begin position="267"/>
        <end position="282"/>
    </location>
</feature>
<feature type="coiled-coil region" evidence="1">
    <location>
        <begin position="201"/>
        <end position="228"/>
    </location>
</feature>
<reference evidence="4" key="1">
    <citation type="submission" date="2022-11" db="UniProtKB">
        <authorList>
            <consortium name="WormBaseParasite"/>
        </authorList>
    </citation>
    <scope>IDENTIFICATION</scope>
</reference>
<accession>A0A915ES26</accession>
<proteinExistence type="predicted"/>
<sequence length="314" mass="34451">MDAWSELRINKESEIFVLFEHFILDGALTVDYPSILGHSNALNEFFYKERQKNEEQIKKEDQDAATAAFLQAVKSAKTCDTAVQTTVQDEQGAQDSFNKVETAKKTIENILSTIVGTDLSKAQQLDRDAGAAVTEVTRALGEVKKQPLLAQGTTGKIKADLQKQAANDAMDAANANAADSAEADKQKTKAETARVAADEAAQVCAKAAKEANEEAEKAKQQIEVIEKIIPKIKAFTPEVKAKIRQQADALIQSDIQERQTEADRQSMAENQAVFQPAQQDQARLQTQEINQIQAVQQDQPHIWQLDDNVGDTGG</sequence>
<evidence type="ECO:0000313" key="4">
    <source>
        <dbReference type="WBParaSite" id="jg8721"/>
    </source>
</evidence>
<dbReference type="Proteomes" id="UP000887574">
    <property type="component" value="Unplaced"/>
</dbReference>
<organism evidence="3 4">
    <name type="scientific">Ditylenchus dipsaci</name>
    <dbReference type="NCBI Taxonomy" id="166011"/>
    <lineage>
        <taxon>Eukaryota</taxon>
        <taxon>Metazoa</taxon>
        <taxon>Ecdysozoa</taxon>
        <taxon>Nematoda</taxon>
        <taxon>Chromadorea</taxon>
        <taxon>Rhabditida</taxon>
        <taxon>Tylenchina</taxon>
        <taxon>Tylenchomorpha</taxon>
        <taxon>Sphaerularioidea</taxon>
        <taxon>Anguinidae</taxon>
        <taxon>Anguininae</taxon>
        <taxon>Ditylenchus</taxon>
    </lineage>
</organism>
<feature type="compositionally biased region" description="Basic and acidic residues" evidence="2">
    <location>
        <begin position="256"/>
        <end position="266"/>
    </location>
</feature>
<feature type="region of interest" description="Disordered" evidence="2">
    <location>
        <begin position="256"/>
        <end position="282"/>
    </location>
</feature>
<name>A0A915ES26_9BILA</name>
<dbReference type="WBParaSite" id="jg8721">
    <property type="protein sequence ID" value="jg8721"/>
    <property type="gene ID" value="jg8721"/>
</dbReference>
<evidence type="ECO:0000313" key="3">
    <source>
        <dbReference type="Proteomes" id="UP000887574"/>
    </source>
</evidence>
<evidence type="ECO:0000256" key="2">
    <source>
        <dbReference type="SAM" id="MobiDB-lite"/>
    </source>
</evidence>